<dbReference type="Proteomes" id="UP000245430">
    <property type="component" value="Unassembled WGS sequence"/>
</dbReference>
<proteinExistence type="predicted"/>
<evidence type="ECO:0000313" key="3">
    <source>
        <dbReference type="Proteomes" id="UP000245430"/>
    </source>
</evidence>
<dbReference type="PANTHER" id="PTHR43792:SF1">
    <property type="entry name" value="N-ACETYLTRANSFERASE DOMAIN-CONTAINING PROTEIN"/>
    <property type="match status" value="1"/>
</dbReference>
<dbReference type="InterPro" id="IPR000182">
    <property type="entry name" value="GNAT_dom"/>
</dbReference>
<keyword evidence="3" id="KW-1185">Reference proteome</keyword>
<dbReference type="OrthoDB" id="9798081at2"/>
<dbReference type="CDD" id="cd04301">
    <property type="entry name" value="NAT_SF"/>
    <property type="match status" value="1"/>
</dbReference>
<accession>A0A316DTN7</accession>
<organism evidence="2 3">
    <name type="scientific">Xanthomarina spongicola</name>
    <dbReference type="NCBI Taxonomy" id="570520"/>
    <lineage>
        <taxon>Bacteria</taxon>
        <taxon>Pseudomonadati</taxon>
        <taxon>Bacteroidota</taxon>
        <taxon>Flavobacteriia</taxon>
        <taxon>Flavobacteriales</taxon>
        <taxon>Flavobacteriaceae</taxon>
        <taxon>Xanthomarina</taxon>
    </lineage>
</organism>
<dbReference type="EMBL" id="QGGP01000001">
    <property type="protein sequence ID" value="PWK20792.1"/>
    <property type="molecule type" value="Genomic_DNA"/>
</dbReference>
<dbReference type="InterPro" id="IPR051531">
    <property type="entry name" value="N-acetyltransferase"/>
</dbReference>
<feature type="domain" description="N-acetyltransferase" evidence="1">
    <location>
        <begin position="9"/>
        <end position="171"/>
    </location>
</feature>
<gene>
    <name evidence="2" type="ORF">LX78_00496</name>
</gene>
<reference evidence="2 3" key="1">
    <citation type="submission" date="2018-05" db="EMBL/GenBank/DDBJ databases">
        <title>Genomic Encyclopedia of Archaeal and Bacterial Type Strains, Phase II (KMG-II): from individual species to whole genera.</title>
        <authorList>
            <person name="Goeker M."/>
        </authorList>
    </citation>
    <scope>NUCLEOTIDE SEQUENCE [LARGE SCALE GENOMIC DNA]</scope>
    <source>
        <strain evidence="2 3">DSM 22637</strain>
    </source>
</reference>
<dbReference type="Pfam" id="PF13302">
    <property type="entry name" value="Acetyltransf_3"/>
    <property type="match status" value="1"/>
</dbReference>
<comment type="caution">
    <text evidence="2">The sequence shown here is derived from an EMBL/GenBank/DDBJ whole genome shotgun (WGS) entry which is preliminary data.</text>
</comment>
<name>A0A316DTN7_9FLAO</name>
<evidence type="ECO:0000313" key="2">
    <source>
        <dbReference type="EMBL" id="PWK20792.1"/>
    </source>
</evidence>
<dbReference type="SUPFAM" id="SSF55729">
    <property type="entry name" value="Acyl-CoA N-acyltransferases (Nat)"/>
    <property type="match status" value="1"/>
</dbReference>
<dbReference type="Gene3D" id="3.40.630.30">
    <property type="match status" value="1"/>
</dbReference>
<dbReference type="PANTHER" id="PTHR43792">
    <property type="entry name" value="GNAT FAMILY, PUTATIVE (AFU_ORTHOLOGUE AFUA_3G00765)-RELATED-RELATED"/>
    <property type="match status" value="1"/>
</dbReference>
<dbReference type="PROSITE" id="PS51186">
    <property type="entry name" value="GNAT"/>
    <property type="match status" value="1"/>
</dbReference>
<evidence type="ECO:0000259" key="1">
    <source>
        <dbReference type="PROSITE" id="PS51186"/>
    </source>
</evidence>
<dbReference type="InterPro" id="IPR016181">
    <property type="entry name" value="Acyl_CoA_acyltransferase"/>
</dbReference>
<dbReference type="RefSeq" id="WP_109681050.1">
    <property type="nucleotide sequence ID" value="NZ_QGGP01000001.1"/>
</dbReference>
<sequence length="171" mass="19579">MKIAETSRLIISKITLEDADFFLELVNTPNWKKYIGERNIKTLKQAEEAIKNGHLKSYKTFGFGFYKLQFKEENNKTIGTCGLIKREKLDHADIGFAMLPAYEGKGFGFESSKAILKLAKEEFHLDKILAITLPTNTNSIKLLEKLGLSFEKRVKPFEDDEELLLFAKDLL</sequence>
<dbReference type="GO" id="GO:0016747">
    <property type="term" value="F:acyltransferase activity, transferring groups other than amino-acyl groups"/>
    <property type="evidence" value="ECO:0007669"/>
    <property type="project" value="InterPro"/>
</dbReference>
<dbReference type="AlphaFoldDB" id="A0A316DTN7"/>
<keyword evidence="2" id="KW-0808">Transferase</keyword>
<protein>
    <submittedName>
        <fullName evidence="2">RimJ/RimL family protein N-acetyltransferase</fullName>
    </submittedName>
</protein>